<dbReference type="RefSeq" id="WP_135110604.1">
    <property type="nucleotide sequence ID" value="NZ_SRHY01000025.1"/>
</dbReference>
<feature type="chain" id="PRO_5038818469" evidence="6">
    <location>
        <begin position="23"/>
        <end position="263"/>
    </location>
</feature>
<dbReference type="PANTHER" id="PTHR30632:SF0">
    <property type="entry name" value="SULFATE-BINDING PROTEIN"/>
    <property type="match status" value="1"/>
</dbReference>
<dbReference type="GO" id="GO:1901359">
    <property type="term" value="F:tungstate binding"/>
    <property type="evidence" value="ECO:0007669"/>
    <property type="project" value="UniProtKB-ARBA"/>
</dbReference>
<keyword evidence="8" id="KW-1185">Reference proteome</keyword>
<feature type="binding site" evidence="5">
    <location>
        <position position="37"/>
    </location>
    <ligand>
        <name>molybdate</name>
        <dbReference type="ChEBI" id="CHEBI:36264"/>
    </ligand>
</feature>
<dbReference type="FunFam" id="3.40.190.10:FF:000035">
    <property type="entry name" value="Molybdate ABC transporter substrate-binding protein"/>
    <property type="match status" value="1"/>
</dbReference>
<evidence type="ECO:0000256" key="3">
    <source>
        <dbReference type="ARBA" id="ARBA00022723"/>
    </source>
</evidence>
<evidence type="ECO:0000256" key="6">
    <source>
        <dbReference type="SAM" id="SignalP"/>
    </source>
</evidence>
<keyword evidence="2 5" id="KW-0500">Molybdenum</keyword>
<dbReference type="GO" id="GO:0015689">
    <property type="term" value="P:molybdate ion transport"/>
    <property type="evidence" value="ECO:0007669"/>
    <property type="project" value="InterPro"/>
</dbReference>
<evidence type="ECO:0000313" key="7">
    <source>
        <dbReference type="EMBL" id="TFJ92273.1"/>
    </source>
</evidence>
<evidence type="ECO:0000256" key="1">
    <source>
        <dbReference type="ARBA" id="ARBA00009175"/>
    </source>
</evidence>
<dbReference type="PIRSF" id="PIRSF004846">
    <property type="entry name" value="ModA"/>
    <property type="match status" value="1"/>
</dbReference>
<dbReference type="AlphaFoldDB" id="A0A4Y9A906"/>
<keyword evidence="4 6" id="KW-0732">Signal</keyword>
<evidence type="ECO:0000256" key="2">
    <source>
        <dbReference type="ARBA" id="ARBA00022505"/>
    </source>
</evidence>
<proteinExistence type="inferred from homology"/>
<evidence type="ECO:0000256" key="4">
    <source>
        <dbReference type="ARBA" id="ARBA00022729"/>
    </source>
</evidence>
<dbReference type="InterPro" id="IPR050682">
    <property type="entry name" value="ModA/WtpA"/>
</dbReference>
<dbReference type="EMBL" id="SRHY01000025">
    <property type="protein sequence ID" value="TFJ92273.1"/>
    <property type="molecule type" value="Genomic_DNA"/>
</dbReference>
<feature type="binding site" evidence="5">
    <location>
        <position position="192"/>
    </location>
    <ligand>
        <name>molybdate</name>
        <dbReference type="ChEBI" id="CHEBI:36264"/>
    </ligand>
</feature>
<dbReference type="NCBIfam" id="TIGR01256">
    <property type="entry name" value="modA"/>
    <property type="match status" value="1"/>
</dbReference>
<feature type="signal peptide" evidence="6">
    <location>
        <begin position="1"/>
        <end position="22"/>
    </location>
</feature>
<dbReference type="PROSITE" id="PS51257">
    <property type="entry name" value="PROKAR_LIPOPROTEIN"/>
    <property type="match status" value="1"/>
</dbReference>
<dbReference type="PANTHER" id="PTHR30632">
    <property type="entry name" value="MOLYBDATE-BINDING PERIPLASMIC PROTEIN"/>
    <property type="match status" value="1"/>
</dbReference>
<evidence type="ECO:0000313" key="8">
    <source>
        <dbReference type="Proteomes" id="UP000298484"/>
    </source>
</evidence>
<gene>
    <name evidence="7" type="primary">modA</name>
    <name evidence="7" type="ORF">E4U82_13015</name>
</gene>
<protein>
    <submittedName>
        <fullName evidence="7">Molybdate ABC transporter substrate-binding protein</fullName>
    </submittedName>
</protein>
<accession>A0A4Y9A906</accession>
<sequence>MRSITFVILILGALLFTGCSNQGKTNDTELMIAAASSLTETLSELKSAFEAEHPETTLTLNYGASGKLSQQIRSGAPVDVFLSADQKWMDRLADKDMIATDTRTDFIQNRLVLISSRGKSIPADQLTDLPNVDVGQIAIGNPESVPAGDYAKQALREAGVWQALQDKLVYTSNAQQTLTYVESGNTDFGIVYNSDLKRSDLVKKILTVDESLHEPIKYPAAVTASSTSKEQAKAFIQFLQTDKAQSILQDSGFIRKTRHSPRL</sequence>
<name>A0A4Y9A906_9BACI</name>
<dbReference type="Gene3D" id="3.40.190.10">
    <property type="entry name" value="Periplasmic binding protein-like II"/>
    <property type="match status" value="2"/>
</dbReference>
<evidence type="ECO:0000256" key="5">
    <source>
        <dbReference type="PIRSR" id="PIRSR004846-1"/>
    </source>
</evidence>
<dbReference type="GO" id="GO:0030973">
    <property type="term" value="F:molybdate ion binding"/>
    <property type="evidence" value="ECO:0007669"/>
    <property type="project" value="UniProtKB-ARBA"/>
</dbReference>
<dbReference type="Proteomes" id="UP000298484">
    <property type="component" value="Unassembled WGS sequence"/>
</dbReference>
<dbReference type="InterPro" id="IPR005950">
    <property type="entry name" value="ModA"/>
</dbReference>
<organism evidence="7 8">
    <name type="scientific">Lentibacillus salicampi</name>
    <dbReference type="NCBI Taxonomy" id="175306"/>
    <lineage>
        <taxon>Bacteria</taxon>
        <taxon>Bacillati</taxon>
        <taxon>Bacillota</taxon>
        <taxon>Bacilli</taxon>
        <taxon>Bacillales</taxon>
        <taxon>Bacillaceae</taxon>
        <taxon>Lentibacillus</taxon>
    </lineage>
</organism>
<keyword evidence="3 5" id="KW-0479">Metal-binding</keyword>
<dbReference type="SUPFAM" id="SSF53850">
    <property type="entry name" value="Periplasmic binding protein-like II"/>
    <property type="match status" value="1"/>
</dbReference>
<feature type="binding site" evidence="5">
    <location>
        <position position="147"/>
    </location>
    <ligand>
        <name>molybdate</name>
        <dbReference type="ChEBI" id="CHEBI:36264"/>
    </ligand>
</feature>
<comment type="caution">
    <text evidence="7">The sequence shown here is derived from an EMBL/GenBank/DDBJ whole genome shotgun (WGS) entry which is preliminary data.</text>
</comment>
<dbReference type="Pfam" id="PF13531">
    <property type="entry name" value="SBP_bac_11"/>
    <property type="match status" value="1"/>
</dbReference>
<comment type="similarity">
    <text evidence="1">Belongs to the bacterial solute-binding protein ModA family.</text>
</comment>
<dbReference type="GO" id="GO:0046872">
    <property type="term" value="F:metal ion binding"/>
    <property type="evidence" value="ECO:0007669"/>
    <property type="project" value="UniProtKB-KW"/>
</dbReference>
<dbReference type="OrthoDB" id="9785015at2"/>
<feature type="binding site" evidence="5">
    <location>
        <position position="65"/>
    </location>
    <ligand>
        <name>molybdate</name>
        <dbReference type="ChEBI" id="CHEBI:36264"/>
    </ligand>
</feature>
<reference evidence="7 8" key="1">
    <citation type="submission" date="2019-03" db="EMBL/GenBank/DDBJ databases">
        <title>Genome sequence of Lentibacillus salicampi ATCC BAA-719.</title>
        <authorList>
            <person name="Maclea K.S."/>
            <person name="Simoes Junior M."/>
        </authorList>
    </citation>
    <scope>NUCLEOTIDE SEQUENCE [LARGE SCALE GENOMIC DNA]</scope>
    <source>
        <strain evidence="7 8">ATCC BAA-719</strain>
    </source>
</reference>